<evidence type="ECO:0000256" key="1">
    <source>
        <dbReference type="ARBA" id="ARBA00001936"/>
    </source>
</evidence>
<dbReference type="Proteomes" id="UP000199534">
    <property type="component" value="Unassembled WGS sequence"/>
</dbReference>
<comment type="cofactor">
    <cofactor evidence="1">
        <name>Mn(2+)</name>
        <dbReference type="ChEBI" id="CHEBI:29035"/>
    </cofactor>
</comment>
<dbReference type="NCBIfam" id="TIGR00633">
    <property type="entry name" value="xth"/>
    <property type="match status" value="1"/>
</dbReference>
<keyword evidence="4" id="KW-0378">Hydrolase</keyword>
<dbReference type="AlphaFoldDB" id="A0A1I6H2R4"/>
<dbReference type="InterPro" id="IPR020847">
    <property type="entry name" value="AP_endonuclease_F1_BS"/>
</dbReference>
<dbReference type="PROSITE" id="PS00728">
    <property type="entry name" value="AP_NUCLEASE_F1_3"/>
    <property type="match status" value="1"/>
</dbReference>
<dbReference type="PROSITE" id="PS00726">
    <property type="entry name" value="AP_NUCLEASE_F1_1"/>
    <property type="match status" value="1"/>
</dbReference>
<comment type="similarity">
    <text evidence="2">Belongs to the DNA repair enzymes AP/ExoA family.</text>
</comment>
<evidence type="ECO:0000256" key="4">
    <source>
        <dbReference type="ARBA" id="ARBA00022801"/>
    </source>
</evidence>
<feature type="site" description="Transition state stabilizer" evidence="8">
    <location>
        <position position="148"/>
    </location>
</feature>
<dbReference type="CDD" id="cd09087">
    <property type="entry name" value="Ape1-like_AP-endo"/>
    <property type="match status" value="1"/>
</dbReference>
<evidence type="ECO:0000256" key="8">
    <source>
        <dbReference type="PIRSR" id="PIRSR604808-3"/>
    </source>
</evidence>
<dbReference type="GO" id="GO:0008311">
    <property type="term" value="F:double-stranded DNA 3'-5' DNA exonuclease activity"/>
    <property type="evidence" value="ECO:0007669"/>
    <property type="project" value="TreeGrafter"/>
</dbReference>
<feature type="active site" description="Proton donor/acceptor" evidence="6">
    <location>
        <position position="146"/>
    </location>
</feature>
<dbReference type="GO" id="GO:0003677">
    <property type="term" value="F:DNA binding"/>
    <property type="evidence" value="ECO:0007669"/>
    <property type="project" value="InterPro"/>
</dbReference>
<feature type="site" description="Interaction with DNA substrate" evidence="8">
    <location>
        <position position="244"/>
    </location>
</feature>
<dbReference type="GO" id="GO:0006284">
    <property type="term" value="P:base-excision repair"/>
    <property type="evidence" value="ECO:0007669"/>
    <property type="project" value="TreeGrafter"/>
</dbReference>
<evidence type="ECO:0000313" key="10">
    <source>
        <dbReference type="EMBL" id="SFR48785.1"/>
    </source>
</evidence>
<feature type="binding site" evidence="7">
    <location>
        <position position="244"/>
    </location>
    <ligand>
        <name>Mg(2+)</name>
        <dbReference type="ChEBI" id="CHEBI:18420"/>
        <label>1</label>
    </ligand>
</feature>
<dbReference type="Gene3D" id="3.60.10.10">
    <property type="entry name" value="Endonuclease/exonuclease/phosphatase"/>
    <property type="match status" value="1"/>
</dbReference>
<dbReference type="PROSITE" id="PS51435">
    <property type="entry name" value="AP_NUCLEASE_F1_4"/>
    <property type="match status" value="1"/>
</dbReference>
<gene>
    <name evidence="10" type="ORF">SAMN04490243_2163</name>
</gene>
<feature type="binding site" evidence="7">
    <location>
        <position position="7"/>
    </location>
    <ligand>
        <name>Mg(2+)</name>
        <dbReference type="ChEBI" id="CHEBI:18420"/>
        <label>1</label>
    </ligand>
</feature>
<dbReference type="STRING" id="400055.SAMN04490243_2163"/>
<dbReference type="SUPFAM" id="SSF56219">
    <property type="entry name" value="DNase I-like"/>
    <property type="match status" value="1"/>
</dbReference>
<feature type="binding site" evidence="7">
    <location>
        <position position="146"/>
    </location>
    <ligand>
        <name>Mg(2+)</name>
        <dbReference type="ChEBI" id="CHEBI:18420"/>
        <label>1</label>
    </ligand>
</feature>
<evidence type="ECO:0000313" key="11">
    <source>
        <dbReference type="Proteomes" id="UP000199534"/>
    </source>
</evidence>
<feature type="binding site" evidence="7">
    <location>
        <position position="243"/>
    </location>
    <ligand>
        <name>Mg(2+)</name>
        <dbReference type="ChEBI" id="CHEBI:18420"/>
        <label>1</label>
    </ligand>
</feature>
<protein>
    <submittedName>
        <fullName evidence="10">Exodeoxyribonuclease-3</fullName>
    </submittedName>
</protein>
<feature type="domain" description="Endonuclease/exonuclease/phosphatase" evidence="9">
    <location>
        <begin position="4"/>
        <end position="244"/>
    </location>
</feature>
<keyword evidence="11" id="KW-1185">Reference proteome</keyword>
<dbReference type="RefSeq" id="WP_092982599.1">
    <property type="nucleotide sequence ID" value="NZ_FOYQ01000002.1"/>
</dbReference>
<evidence type="ECO:0000256" key="7">
    <source>
        <dbReference type="PIRSR" id="PIRSR604808-2"/>
    </source>
</evidence>
<feature type="site" description="Important for catalytic activity" evidence="8">
    <location>
        <position position="218"/>
    </location>
</feature>
<dbReference type="GO" id="GO:0046872">
    <property type="term" value="F:metal ion binding"/>
    <property type="evidence" value="ECO:0007669"/>
    <property type="project" value="UniProtKB-KW"/>
</dbReference>
<dbReference type="InterPro" id="IPR005135">
    <property type="entry name" value="Endo/exonuclease/phosphatase"/>
</dbReference>
<accession>A0A1I6H2R4</accession>
<feature type="binding site" evidence="7">
    <location>
        <position position="35"/>
    </location>
    <ligand>
        <name>Mg(2+)</name>
        <dbReference type="ChEBI" id="CHEBI:18420"/>
        <label>1</label>
    </ligand>
</feature>
<dbReference type="GO" id="GO:0008081">
    <property type="term" value="F:phosphoric diester hydrolase activity"/>
    <property type="evidence" value="ECO:0007669"/>
    <property type="project" value="TreeGrafter"/>
</dbReference>
<evidence type="ECO:0000259" key="9">
    <source>
        <dbReference type="Pfam" id="PF03372"/>
    </source>
</evidence>
<evidence type="ECO:0000256" key="6">
    <source>
        <dbReference type="PIRSR" id="PIRSR604808-1"/>
    </source>
</evidence>
<proteinExistence type="inferred from homology"/>
<dbReference type="EMBL" id="FOYQ01000002">
    <property type="protein sequence ID" value="SFR48785.1"/>
    <property type="molecule type" value="Genomic_DNA"/>
</dbReference>
<dbReference type="InterPro" id="IPR020848">
    <property type="entry name" value="AP_endonuclease_F1_CS"/>
</dbReference>
<feature type="active site" evidence="6">
    <location>
        <position position="107"/>
    </location>
</feature>
<dbReference type="GO" id="GO:0003906">
    <property type="term" value="F:DNA-(apurinic or apyrimidinic site) endonuclease activity"/>
    <property type="evidence" value="ECO:0007669"/>
    <property type="project" value="TreeGrafter"/>
</dbReference>
<evidence type="ECO:0000256" key="3">
    <source>
        <dbReference type="ARBA" id="ARBA00022723"/>
    </source>
</evidence>
<dbReference type="PANTHER" id="PTHR22748">
    <property type="entry name" value="AP ENDONUCLEASE"/>
    <property type="match status" value="1"/>
</dbReference>
<reference evidence="10 11" key="1">
    <citation type="submission" date="2016-10" db="EMBL/GenBank/DDBJ databases">
        <authorList>
            <person name="de Groot N.N."/>
        </authorList>
    </citation>
    <scope>NUCLEOTIDE SEQUENCE [LARGE SCALE GENOMIC DNA]</scope>
    <source>
        <strain evidence="10 11">DSM 21019</strain>
    </source>
</reference>
<dbReference type="OrthoDB" id="9803914at2"/>
<name>A0A1I6H2R4_9FLAO</name>
<dbReference type="InterPro" id="IPR004808">
    <property type="entry name" value="AP_endonuc_1"/>
</dbReference>
<sequence length="252" mass="28647">MKIVTWNVNGIRAILKKEFEAKIAELAPDILCLQETKAEAAMTEDLLQSLGDYTIHAREAERKGYSGTAIASKAAPEQITHPEQGELSKEGRIQCADFGDFYLVNVYVPNSGNGLKRLDYREEWDADFLEYLKGLQEEKPLILCGDLNVAHQAIDLKNDKSNYNKTAGFTQVEIDGMDRLQQAGLVDVFRKLNPETEAYTYWSYRFNARQKNIGWRIDYFLVSEELLPRVKGISIHKELEGSDHCPVVLELD</sequence>
<keyword evidence="3 7" id="KW-0479">Metal-binding</keyword>
<dbReference type="NCBIfam" id="TIGR00195">
    <property type="entry name" value="exoDNase_III"/>
    <property type="match status" value="1"/>
</dbReference>
<keyword evidence="7" id="KW-0464">Manganese</keyword>
<dbReference type="PANTHER" id="PTHR22748:SF6">
    <property type="entry name" value="DNA-(APURINIC OR APYRIMIDINIC SITE) ENDONUCLEASE"/>
    <property type="match status" value="1"/>
</dbReference>
<organism evidence="10 11">
    <name type="scientific">Robiginitalea myxolifaciens</name>
    <dbReference type="NCBI Taxonomy" id="400055"/>
    <lineage>
        <taxon>Bacteria</taxon>
        <taxon>Pseudomonadati</taxon>
        <taxon>Bacteroidota</taxon>
        <taxon>Flavobacteriia</taxon>
        <taxon>Flavobacteriales</taxon>
        <taxon>Flavobacteriaceae</taxon>
        <taxon>Robiginitalea</taxon>
    </lineage>
</organism>
<feature type="binding site" evidence="7">
    <location>
        <position position="148"/>
    </location>
    <ligand>
        <name>Mg(2+)</name>
        <dbReference type="ChEBI" id="CHEBI:18420"/>
        <label>1</label>
    </ligand>
</feature>
<comment type="cofactor">
    <cofactor evidence="7">
        <name>Mg(2+)</name>
        <dbReference type="ChEBI" id="CHEBI:18420"/>
    </cofactor>
    <cofactor evidence="7">
        <name>Mn(2+)</name>
        <dbReference type="ChEBI" id="CHEBI:29035"/>
    </cofactor>
    <text evidence="7">Probably binds two magnesium or manganese ions per subunit.</text>
</comment>
<feature type="active site" description="Proton acceptor" evidence="6">
    <location>
        <position position="244"/>
    </location>
</feature>
<evidence type="ECO:0000256" key="5">
    <source>
        <dbReference type="ARBA" id="ARBA00022842"/>
    </source>
</evidence>
<dbReference type="Pfam" id="PF03372">
    <property type="entry name" value="Exo_endo_phos"/>
    <property type="match status" value="1"/>
</dbReference>
<keyword evidence="5 7" id="KW-0460">Magnesium</keyword>
<dbReference type="InterPro" id="IPR036691">
    <property type="entry name" value="Endo/exonu/phosph_ase_sf"/>
</dbReference>
<evidence type="ECO:0000256" key="2">
    <source>
        <dbReference type="ARBA" id="ARBA00007092"/>
    </source>
</evidence>